<dbReference type="EMBL" id="JBHUMZ010000021">
    <property type="protein sequence ID" value="MFD2639076.1"/>
    <property type="molecule type" value="Genomic_DNA"/>
</dbReference>
<dbReference type="Pfam" id="PF07690">
    <property type="entry name" value="MFS_1"/>
    <property type="match status" value="1"/>
</dbReference>
<comment type="similarity">
    <text evidence="2">Belongs to the major facilitator superfamily.</text>
</comment>
<feature type="transmembrane region" description="Helical" evidence="8">
    <location>
        <begin position="12"/>
        <end position="34"/>
    </location>
</feature>
<keyword evidence="11" id="KW-1185">Reference proteome</keyword>
<dbReference type="InterPro" id="IPR036259">
    <property type="entry name" value="MFS_trans_sf"/>
</dbReference>
<feature type="transmembrane region" description="Helical" evidence="8">
    <location>
        <begin position="344"/>
        <end position="365"/>
    </location>
</feature>
<dbReference type="PROSITE" id="PS50850">
    <property type="entry name" value="MFS"/>
    <property type="match status" value="1"/>
</dbReference>
<proteinExistence type="inferred from homology"/>
<evidence type="ECO:0000256" key="7">
    <source>
        <dbReference type="ARBA" id="ARBA00023136"/>
    </source>
</evidence>
<feature type="transmembrane region" description="Helical" evidence="8">
    <location>
        <begin position="103"/>
        <end position="127"/>
    </location>
</feature>
<dbReference type="SUPFAM" id="SSF103473">
    <property type="entry name" value="MFS general substrate transporter"/>
    <property type="match status" value="1"/>
</dbReference>
<dbReference type="PANTHER" id="PTHR43271:SF1">
    <property type="entry name" value="INNER MEMBRANE TRANSPORT PROTEIN YNFM"/>
    <property type="match status" value="1"/>
</dbReference>
<feature type="transmembrane region" description="Helical" evidence="8">
    <location>
        <begin position="80"/>
        <end position="97"/>
    </location>
</feature>
<reference evidence="11" key="1">
    <citation type="journal article" date="2019" name="Int. J. Syst. Evol. Microbiol.">
        <title>The Global Catalogue of Microorganisms (GCM) 10K type strain sequencing project: providing services to taxonomists for standard genome sequencing and annotation.</title>
        <authorList>
            <consortium name="The Broad Institute Genomics Platform"/>
            <consortium name="The Broad Institute Genome Sequencing Center for Infectious Disease"/>
            <person name="Wu L."/>
            <person name="Ma J."/>
        </authorList>
    </citation>
    <scope>NUCLEOTIDE SEQUENCE [LARGE SCALE GENOMIC DNA]</scope>
    <source>
        <strain evidence="11">TISTR 1571</strain>
    </source>
</reference>
<evidence type="ECO:0000259" key="9">
    <source>
        <dbReference type="PROSITE" id="PS50850"/>
    </source>
</evidence>
<keyword evidence="3" id="KW-0813">Transport</keyword>
<protein>
    <submittedName>
        <fullName evidence="10">MFS transporter</fullName>
    </submittedName>
</protein>
<comment type="caution">
    <text evidence="10">The sequence shown here is derived from an EMBL/GenBank/DDBJ whole genome shotgun (WGS) entry which is preliminary data.</text>
</comment>
<dbReference type="PANTHER" id="PTHR43271">
    <property type="entry name" value="BLL2771 PROTEIN"/>
    <property type="match status" value="1"/>
</dbReference>
<dbReference type="InterPro" id="IPR020846">
    <property type="entry name" value="MFS_dom"/>
</dbReference>
<keyword evidence="5 8" id="KW-0812">Transmembrane</keyword>
<feature type="domain" description="Major facilitator superfamily (MFS) profile" evidence="9">
    <location>
        <begin position="16"/>
        <end position="395"/>
    </location>
</feature>
<feature type="transmembrane region" description="Helical" evidence="8">
    <location>
        <begin position="139"/>
        <end position="158"/>
    </location>
</feature>
<evidence type="ECO:0000256" key="4">
    <source>
        <dbReference type="ARBA" id="ARBA00022475"/>
    </source>
</evidence>
<evidence type="ECO:0000313" key="10">
    <source>
        <dbReference type="EMBL" id="MFD2639076.1"/>
    </source>
</evidence>
<gene>
    <name evidence="10" type="ORF">ACFSW4_09395</name>
</gene>
<dbReference type="Gene3D" id="1.20.1250.20">
    <property type="entry name" value="MFS general substrate transporter like domains"/>
    <property type="match status" value="1"/>
</dbReference>
<evidence type="ECO:0000256" key="2">
    <source>
        <dbReference type="ARBA" id="ARBA00008335"/>
    </source>
</evidence>
<name>A0ABW5QAV2_9BACI</name>
<evidence type="ECO:0000256" key="6">
    <source>
        <dbReference type="ARBA" id="ARBA00022989"/>
    </source>
</evidence>
<feature type="transmembrane region" description="Helical" evidence="8">
    <location>
        <begin position="54"/>
        <end position="73"/>
    </location>
</feature>
<feature type="transmembrane region" description="Helical" evidence="8">
    <location>
        <begin position="170"/>
        <end position="190"/>
    </location>
</feature>
<feature type="transmembrane region" description="Helical" evidence="8">
    <location>
        <begin position="371"/>
        <end position="388"/>
    </location>
</feature>
<feature type="transmembrane region" description="Helical" evidence="8">
    <location>
        <begin position="251"/>
        <end position="273"/>
    </location>
</feature>
<evidence type="ECO:0000313" key="11">
    <source>
        <dbReference type="Proteomes" id="UP001597452"/>
    </source>
</evidence>
<keyword evidence="6 8" id="KW-1133">Transmembrane helix</keyword>
<sequence>MGESAYSFRDGRFWQLSLGLMLASVFIFSNLYIIQPILPILAKEFGVSATESSLLFSVASFSLMISLLAFGFVSDRIGRIGILKWTMLLSVVPLFLMPLVDSFYALVFLRLLVGIFCAGLPAVAVAYITEEVAAGSRALAVTIYIASNALGGMAGRVFGGFWAEAYTWESSFYVLGVFGLVISLLCLVVLPKSKSFTSSKQPYSQDLKGMFIHLKNPLLIYAFIFGMMIQVSFSGIWVYLPFYLEGDPFFLSIQVISLLFLTYSMGVIGSPIAGKLADLYGTVRILFSGLIIMATGVLMTVISNVVVIILGLAVMCLGFFTAHSLTSSWVGATAKHHKSGATSIYLFSYYIGVTVGGTGVGVIWTQFGWNGVVFVAVILPLLSGLFFYRNAKKAPL</sequence>
<evidence type="ECO:0000256" key="1">
    <source>
        <dbReference type="ARBA" id="ARBA00004651"/>
    </source>
</evidence>
<dbReference type="CDD" id="cd17324">
    <property type="entry name" value="MFS_NepI_like"/>
    <property type="match status" value="1"/>
</dbReference>
<dbReference type="InterPro" id="IPR011701">
    <property type="entry name" value="MFS"/>
</dbReference>
<keyword evidence="7 8" id="KW-0472">Membrane</keyword>
<feature type="transmembrane region" description="Helical" evidence="8">
    <location>
        <begin position="285"/>
        <end position="302"/>
    </location>
</feature>
<organism evidence="10 11">
    <name type="scientific">Piscibacillus salipiscarius</name>
    <dbReference type="NCBI Taxonomy" id="299480"/>
    <lineage>
        <taxon>Bacteria</taxon>
        <taxon>Bacillati</taxon>
        <taxon>Bacillota</taxon>
        <taxon>Bacilli</taxon>
        <taxon>Bacillales</taxon>
        <taxon>Bacillaceae</taxon>
        <taxon>Piscibacillus</taxon>
    </lineage>
</organism>
<feature type="transmembrane region" description="Helical" evidence="8">
    <location>
        <begin position="308"/>
        <end position="332"/>
    </location>
</feature>
<accession>A0ABW5QAV2</accession>
<feature type="transmembrane region" description="Helical" evidence="8">
    <location>
        <begin position="218"/>
        <end position="239"/>
    </location>
</feature>
<comment type="subcellular location">
    <subcellularLocation>
        <location evidence="1">Cell membrane</location>
        <topology evidence="1">Multi-pass membrane protein</topology>
    </subcellularLocation>
</comment>
<keyword evidence="4" id="KW-1003">Cell membrane</keyword>
<dbReference type="Proteomes" id="UP001597452">
    <property type="component" value="Unassembled WGS sequence"/>
</dbReference>
<evidence type="ECO:0000256" key="3">
    <source>
        <dbReference type="ARBA" id="ARBA00022448"/>
    </source>
</evidence>
<evidence type="ECO:0000256" key="5">
    <source>
        <dbReference type="ARBA" id="ARBA00022692"/>
    </source>
</evidence>
<dbReference type="RefSeq" id="WP_377328874.1">
    <property type="nucleotide sequence ID" value="NZ_JBHUMZ010000021.1"/>
</dbReference>
<evidence type="ECO:0000256" key="8">
    <source>
        <dbReference type="SAM" id="Phobius"/>
    </source>
</evidence>